<gene>
    <name evidence="3" type="ORF">N658DRAFT_414743</name>
</gene>
<dbReference type="EMBL" id="MU863624">
    <property type="protein sequence ID" value="KAK4106355.1"/>
    <property type="molecule type" value="Genomic_DNA"/>
</dbReference>
<evidence type="ECO:0000259" key="2">
    <source>
        <dbReference type="Pfam" id="PF20233"/>
    </source>
</evidence>
<name>A0AAN6QDQ9_9PEZI</name>
<organism evidence="3 4">
    <name type="scientific">Parathielavia hyrcaniae</name>
    <dbReference type="NCBI Taxonomy" id="113614"/>
    <lineage>
        <taxon>Eukaryota</taxon>
        <taxon>Fungi</taxon>
        <taxon>Dikarya</taxon>
        <taxon>Ascomycota</taxon>
        <taxon>Pezizomycotina</taxon>
        <taxon>Sordariomycetes</taxon>
        <taxon>Sordariomycetidae</taxon>
        <taxon>Sordariales</taxon>
        <taxon>Chaetomiaceae</taxon>
        <taxon>Parathielavia</taxon>
    </lineage>
</organism>
<comment type="caution">
    <text evidence="3">The sequence shown here is derived from an EMBL/GenBank/DDBJ whole genome shotgun (WGS) entry which is preliminary data.</text>
</comment>
<feature type="domain" description="DUF6590" evidence="2">
    <location>
        <begin position="1"/>
        <end position="139"/>
    </location>
</feature>
<evidence type="ECO:0000313" key="4">
    <source>
        <dbReference type="Proteomes" id="UP001305647"/>
    </source>
</evidence>
<evidence type="ECO:0000313" key="3">
    <source>
        <dbReference type="EMBL" id="KAK4106355.1"/>
    </source>
</evidence>
<proteinExistence type="predicted"/>
<dbReference type="InterPro" id="IPR046497">
    <property type="entry name" value="DUF6590"/>
</dbReference>
<dbReference type="PANTHER" id="PTHR35391:SF5">
    <property type="entry name" value="DUF6590 DOMAIN-CONTAINING PROTEIN"/>
    <property type="match status" value="1"/>
</dbReference>
<dbReference type="Pfam" id="PF20233">
    <property type="entry name" value="DUF6590"/>
    <property type="match status" value="1"/>
</dbReference>
<keyword evidence="4" id="KW-1185">Reference proteome</keyword>
<feature type="region of interest" description="Disordered" evidence="1">
    <location>
        <begin position="1"/>
        <end position="21"/>
    </location>
</feature>
<accession>A0AAN6QDQ9</accession>
<reference evidence="3" key="1">
    <citation type="journal article" date="2023" name="Mol. Phylogenet. Evol.">
        <title>Genome-scale phylogeny and comparative genomics of the fungal order Sordariales.</title>
        <authorList>
            <person name="Hensen N."/>
            <person name="Bonometti L."/>
            <person name="Westerberg I."/>
            <person name="Brannstrom I.O."/>
            <person name="Guillou S."/>
            <person name="Cros-Aarteil S."/>
            <person name="Calhoun S."/>
            <person name="Haridas S."/>
            <person name="Kuo A."/>
            <person name="Mondo S."/>
            <person name="Pangilinan J."/>
            <person name="Riley R."/>
            <person name="LaButti K."/>
            <person name="Andreopoulos B."/>
            <person name="Lipzen A."/>
            <person name="Chen C."/>
            <person name="Yan M."/>
            <person name="Daum C."/>
            <person name="Ng V."/>
            <person name="Clum A."/>
            <person name="Steindorff A."/>
            <person name="Ohm R.A."/>
            <person name="Martin F."/>
            <person name="Silar P."/>
            <person name="Natvig D.O."/>
            <person name="Lalanne C."/>
            <person name="Gautier V."/>
            <person name="Ament-Velasquez S.L."/>
            <person name="Kruys A."/>
            <person name="Hutchinson M.I."/>
            <person name="Powell A.J."/>
            <person name="Barry K."/>
            <person name="Miller A.N."/>
            <person name="Grigoriev I.V."/>
            <person name="Debuchy R."/>
            <person name="Gladieux P."/>
            <person name="Hiltunen Thoren M."/>
            <person name="Johannesson H."/>
        </authorList>
    </citation>
    <scope>NUCLEOTIDE SEQUENCE</scope>
    <source>
        <strain evidence="3">CBS 757.83</strain>
    </source>
</reference>
<evidence type="ECO:0000256" key="1">
    <source>
        <dbReference type="SAM" id="MobiDB-lite"/>
    </source>
</evidence>
<dbReference type="PANTHER" id="PTHR35391">
    <property type="entry name" value="C2H2-TYPE DOMAIN-CONTAINING PROTEIN-RELATED"/>
    <property type="match status" value="1"/>
</dbReference>
<reference evidence="3" key="2">
    <citation type="submission" date="2023-05" db="EMBL/GenBank/DDBJ databases">
        <authorList>
            <consortium name="Lawrence Berkeley National Laboratory"/>
            <person name="Steindorff A."/>
            <person name="Hensen N."/>
            <person name="Bonometti L."/>
            <person name="Westerberg I."/>
            <person name="Brannstrom I.O."/>
            <person name="Guillou S."/>
            <person name="Cros-Aarteil S."/>
            <person name="Calhoun S."/>
            <person name="Haridas S."/>
            <person name="Kuo A."/>
            <person name="Mondo S."/>
            <person name="Pangilinan J."/>
            <person name="Riley R."/>
            <person name="Labutti K."/>
            <person name="Andreopoulos B."/>
            <person name="Lipzen A."/>
            <person name="Chen C."/>
            <person name="Yanf M."/>
            <person name="Daum C."/>
            <person name="Ng V."/>
            <person name="Clum A."/>
            <person name="Ohm R."/>
            <person name="Martin F."/>
            <person name="Silar P."/>
            <person name="Natvig D."/>
            <person name="Lalanne C."/>
            <person name="Gautier V."/>
            <person name="Ament-Velasquez S.L."/>
            <person name="Kruys A."/>
            <person name="Hutchinson M.I."/>
            <person name="Powell A.J."/>
            <person name="Barry K."/>
            <person name="Miller A.N."/>
            <person name="Grigoriev I.V."/>
            <person name="Debuchy R."/>
            <person name="Gladieux P."/>
            <person name="Thoren M.H."/>
            <person name="Johannesson H."/>
        </authorList>
    </citation>
    <scope>NUCLEOTIDE SEQUENCE</scope>
    <source>
        <strain evidence="3">CBS 757.83</strain>
    </source>
</reference>
<feature type="compositionally biased region" description="Polar residues" evidence="1">
    <location>
        <begin position="8"/>
        <end position="17"/>
    </location>
</feature>
<sequence length="155" mass="17521">MWSEPRAGSTTSDSVSNPIRHGLDASGQPFYQGLRRFIVVANDERHSTCVPILTYERQGCNKRGVKPHKHGIAYQAGKTPRMLPGEPKLGFDPVRVCLRDPSEIISKESRINYAKLTTVEHNFTVNFIGTVDTDDFRDIVKPAVDSCWARKRRHD</sequence>
<dbReference type="AlphaFoldDB" id="A0AAN6QDQ9"/>
<protein>
    <recommendedName>
        <fullName evidence="2">DUF6590 domain-containing protein</fullName>
    </recommendedName>
</protein>
<dbReference type="Proteomes" id="UP001305647">
    <property type="component" value="Unassembled WGS sequence"/>
</dbReference>